<evidence type="ECO:0000313" key="2">
    <source>
        <dbReference type="EMBL" id="KAF7495054.1"/>
    </source>
</evidence>
<dbReference type="Gene3D" id="2.20.20.160">
    <property type="match status" value="2"/>
</dbReference>
<dbReference type="Gene3D" id="2.20.20.150">
    <property type="match status" value="1"/>
</dbReference>
<dbReference type="Pfam" id="PF11581">
    <property type="entry name" value="Argos"/>
    <property type="match status" value="2"/>
</dbReference>
<proteinExistence type="predicted"/>
<gene>
    <name evidence="2" type="ORF">SSS_7382</name>
</gene>
<feature type="compositionally biased region" description="Low complexity" evidence="1">
    <location>
        <begin position="308"/>
        <end position="336"/>
    </location>
</feature>
<dbReference type="EMBL" id="WVUK01000050">
    <property type="protein sequence ID" value="KAF7495054.1"/>
    <property type="molecule type" value="Genomic_DNA"/>
</dbReference>
<reference evidence="2" key="2">
    <citation type="submission" date="2020-01" db="EMBL/GenBank/DDBJ databases">
        <authorList>
            <person name="Korhonen P.K.K."/>
            <person name="Guangxu M.G."/>
            <person name="Wang T.W."/>
            <person name="Stroehlein A.J.S."/>
            <person name="Young N.D."/>
            <person name="Ang C.-S.A."/>
            <person name="Fernando D.W.F."/>
            <person name="Lu H.L."/>
            <person name="Taylor S.T."/>
            <person name="Ehtesham M.E.M."/>
            <person name="Najaraj S.H.N."/>
            <person name="Harsha G.H.G."/>
            <person name="Madugundu A.M."/>
            <person name="Renuse S.R."/>
            <person name="Holt D.H."/>
            <person name="Pandey A.P."/>
            <person name="Papenfuss A.P."/>
            <person name="Gasser R.B.G."/>
            <person name="Fischer K.F."/>
        </authorList>
    </citation>
    <scope>NUCLEOTIDE SEQUENCE</scope>
    <source>
        <strain evidence="2">SSS_KF_BRIS2020</strain>
    </source>
</reference>
<protein>
    <submittedName>
        <fullName evidence="2">Giant-lens -like protein</fullName>
    </submittedName>
</protein>
<dbReference type="EnsemblMetazoa" id="SSS_7382s_mrna">
    <property type="protein sequence ID" value="KAF7495054.1"/>
    <property type="gene ID" value="SSS_7382"/>
</dbReference>
<accession>A0A834RD68</accession>
<feature type="region of interest" description="Disordered" evidence="1">
    <location>
        <begin position="301"/>
        <end position="336"/>
    </location>
</feature>
<evidence type="ECO:0000313" key="4">
    <source>
        <dbReference type="Proteomes" id="UP000070412"/>
    </source>
</evidence>
<dbReference type="Proteomes" id="UP000070412">
    <property type="component" value="Unassembled WGS sequence"/>
</dbReference>
<reference evidence="4" key="1">
    <citation type="journal article" date="2020" name="PLoS Negl. Trop. Dis.">
        <title>High-quality nuclear genome for Sarcoptes scabiei-A critical resource for a neglected parasite.</title>
        <authorList>
            <person name="Korhonen P.K."/>
            <person name="Gasser R.B."/>
            <person name="Ma G."/>
            <person name="Wang T."/>
            <person name="Stroehlein A.J."/>
            <person name="Young N.D."/>
            <person name="Ang C.S."/>
            <person name="Fernando D.D."/>
            <person name="Lu H.C."/>
            <person name="Taylor S."/>
            <person name="Reynolds S.L."/>
            <person name="Mofiz E."/>
            <person name="Najaraj S.H."/>
            <person name="Gowda H."/>
            <person name="Madugundu A."/>
            <person name="Renuse S."/>
            <person name="Holt D."/>
            <person name="Pandey A."/>
            <person name="Papenfuss A.T."/>
            <person name="Fischer K."/>
        </authorList>
    </citation>
    <scope>NUCLEOTIDE SEQUENCE [LARGE SCALE GENOMIC DNA]</scope>
</reference>
<sequence>MPDLIEIRMDRCDDLEMTTVGHHHHHHHHQRHCLHREYSTDQNNQYSDCCNSNSNSNSNNNNRIENIHHHSYSHPSPHYHHHHPYCHRCYLNPKKISNLFYRIKYQLLLLNRYLRQRISSTPSSSSSSSSSSPIVRLRTIATKNQNISTLSETRSMFERRRSESLFSLRFSSLSSTTSTSSFWWNFFIINLVIFMCSKASSIEAIKNGEDSKIDETNFNRLFYQLIESNQNDHNQDDNNHHQHQHHNTHRIHHLHHQNLNSKTRNPILLNRNRNRHRELVLMRENARMNRIQSHQYYRSSMNDSTMDSIQSSRPSSSSTSNQSPSMISRLSSPFSSSSSNALQRMFRKYQSHKQRRHRHTYYSDLIEPKLISTNRNLTKLVLSSRNRARGSRVLASLIDDAQTIKIQPKIIYQLNRIKTDEQLPICERWQVCNKIDTYSTPWIEKQCRCAASQCSVSLDSNDQHSIQEKTKLYKLCEPVEKLPTCRYFRDITWTITTTAAIKTESDLNSLLNDRSESNNQQHSTSENIDGFQNENITKQEIKCQCPANSVAYILKHQAYKNPEGQIGYRYFFACSPETKLRCKRNKEPCRLFTARKRPQVEEVTSTTLCQCSQGYSCPTDHRQQSVSIGTSYPLDNIRTYSGYCYANNQSSEIEIETNQNVEIE</sequence>
<evidence type="ECO:0000313" key="3">
    <source>
        <dbReference type="EnsemblMetazoa" id="KAF7495054.1"/>
    </source>
</evidence>
<keyword evidence="4" id="KW-1185">Reference proteome</keyword>
<evidence type="ECO:0000256" key="1">
    <source>
        <dbReference type="SAM" id="MobiDB-lite"/>
    </source>
</evidence>
<feature type="compositionally biased region" description="Basic residues" evidence="1">
    <location>
        <begin position="241"/>
        <end position="256"/>
    </location>
</feature>
<dbReference type="AlphaFoldDB" id="A0A834RD68"/>
<dbReference type="OrthoDB" id="8177523at2759"/>
<organism evidence="2">
    <name type="scientific">Sarcoptes scabiei</name>
    <name type="common">Itch mite</name>
    <name type="synonym">Acarus scabiei</name>
    <dbReference type="NCBI Taxonomy" id="52283"/>
    <lineage>
        <taxon>Eukaryota</taxon>
        <taxon>Metazoa</taxon>
        <taxon>Ecdysozoa</taxon>
        <taxon>Arthropoda</taxon>
        <taxon>Chelicerata</taxon>
        <taxon>Arachnida</taxon>
        <taxon>Acari</taxon>
        <taxon>Acariformes</taxon>
        <taxon>Sarcoptiformes</taxon>
        <taxon>Astigmata</taxon>
        <taxon>Psoroptidia</taxon>
        <taxon>Sarcoptoidea</taxon>
        <taxon>Sarcoptidae</taxon>
        <taxon>Sarcoptinae</taxon>
        <taxon>Sarcoptes</taxon>
    </lineage>
</organism>
<dbReference type="InterPro" id="IPR021633">
    <property type="entry name" value="Argos"/>
</dbReference>
<reference evidence="3" key="3">
    <citation type="submission" date="2022-06" db="UniProtKB">
        <authorList>
            <consortium name="EnsemblMetazoa"/>
        </authorList>
    </citation>
    <scope>IDENTIFICATION</scope>
</reference>
<feature type="region of interest" description="Disordered" evidence="1">
    <location>
        <begin position="230"/>
        <end position="265"/>
    </location>
</feature>
<name>A0A834RD68_SARSC</name>